<dbReference type="AlphaFoldDB" id="A0ABD3G4E5"/>
<comment type="caution">
    <text evidence="2">The sequence shown here is derived from an EMBL/GenBank/DDBJ whole genome shotgun (WGS) entry which is preliminary data.</text>
</comment>
<dbReference type="Proteomes" id="UP001632037">
    <property type="component" value="Unassembled WGS sequence"/>
</dbReference>
<reference evidence="2 3" key="1">
    <citation type="submission" date="2024-09" db="EMBL/GenBank/DDBJ databases">
        <title>Genome sequencing and assembly of Phytophthora oleae, isolate VK10A, causative agent of rot of olive drupes.</title>
        <authorList>
            <person name="Conti Taguali S."/>
            <person name="Riolo M."/>
            <person name="La Spada F."/>
            <person name="Cacciola S.O."/>
            <person name="Dionisio G."/>
        </authorList>
    </citation>
    <scope>NUCLEOTIDE SEQUENCE [LARGE SCALE GENOMIC DNA]</scope>
    <source>
        <strain evidence="2 3">VK10A</strain>
    </source>
</reference>
<sequence length="188" mass="20377">MHFGELSHHRRKQHRAFRFTDRFHSGCAFAATYQTGLAAVAHACGCPSAPRHIPTTTPSFRAFRLPTRTTPATHGAHPQGRNSPARAPQVSPITPNEPPPHHATAEATQQQKRDIERAGAKRRRVSDENTKATEEHVQTLASAVPATDPAQAHDAEASPTEWTLQFDGGCRDRDAKAAGAGALLMNSE</sequence>
<evidence type="ECO:0000256" key="1">
    <source>
        <dbReference type="SAM" id="MobiDB-lite"/>
    </source>
</evidence>
<evidence type="ECO:0000313" key="3">
    <source>
        <dbReference type="Proteomes" id="UP001632037"/>
    </source>
</evidence>
<gene>
    <name evidence="2" type="ORF">V7S43_002162</name>
</gene>
<dbReference type="EMBL" id="JBIMZQ010000003">
    <property type="protein sequence ID" value="KAL3672860.1"/>
    <property type="molecule type" value="Genomic_DNA"/>
</dbReference>
<feature type="compositionally biased region" description="Basic and acidic residues" evidence="1">
    <location>
        <begin position="111"/>
        <end position="136"/>
    </location>
</feature>
<evidence type="ECO:0000313" key="2">
    <source>
        <dbReference type="EMBL" id="KAL3672860.1"/>
    </source>
</evidence>
<proteinExistence type="predicted"/>
<name>A0ABD3G4E5_9STRA</name>
<feature type="region of interest" description="Disordered" evidence="1">
    <location>
        <begin position="141"/>
        <end position="160"/>
    </location>
</feature>
<keyword evidence="3" id="KW-1185">Reference proteome</keyword>
<protein>
    <submittedName>
        <fullName evidence="2">Uncharacterized protein</fullName>
    </submittedName>
</protein>
<accession>A0ABD3G4E5</accession>
<feature type="region of interest" description="Disordered" evidence="1">
    <location>
        <begin position="69"/>
        <end position="136"/>
    </location>
</feature>
<organism evidence="2 3">
    <name type="scientific">Phytophthora oleae</name>
    <dbReference type="NCBI Taxonomy" id="2107226"/>
    <lineage>
        <taxon>Eukaryota</taxon>
        <taxon>Sar</taxon>
        <taxon>Stramenopiles</taxon>
        <taxon>Oomycota</taxon>
        <taxon>Peronosporomycetes</taxon>
        <taxon>Peronosporales</taxon>
        <taxon>Peronosporaceae</taxon>
        <taxon>Phytophthora</taxon>
    </lineage>
</organism>